<evidence type="ECO:0000313" key="2">
    <source>
        <dbReference type="Proteomes" id="UP000198506"/>
    </source>
</evidence>
<dbReference type="Proteomes" id="UP000198506">
    <property type="component" value="Unassembled WGS sequence"/>
</dbReference>
<name>A0AA94HP88_9MICO</name>
<accession>A0AA94HP88</accession>
<dbReference type="AlphaFoldDB" id="A0AA94HP88"/>
<keyword evidence="2" id="KW-1185">Reference proteome</keyword>
<organism evidence="1 2">
    <name type="scientific">Agrococcus baldri</name>
    <dbReference type="NCBI Taxonomy" id="153730"/>
    <lineage>
        <taxon>Bacteria</taxon>
        <taxon>Bacillati</taxon>
        <taxon>Actinomycetota</taxon>
        <taxon>Actinomycetes</taxon>
        <taxon>Micrococcales</taxon>
        <taxon>Microbacteriaceae</taxon>
        <taxon>Agrococcus</taxon>
    </lineage>
</organism>
<reference evidence="1 2" key="1">
    <citation type="submission" date="2016-10" db="EMBL/GenBank/DDBJ databases">
        <authorList>
            <person name="Varghese N."/>
            <person name="Submissions S."/>
        </authorList>
    </citation>
    <scope>NUCLEOTIDE SEQUENCE [LARGE SCALE GENOMIC DNA]</scope>
    <source>
        <strain evidence="1 2">IAM 15147</strain>
    </source>
</reference>
<dbReference type="EMBL" id="FOZN01000004">
    <property type="protein sequence ID" value="SFS18133.1"/>
    <property type="molecule type" value="Genomic_DNA"/>
</dbReference>
<gene>
    <name evidence="1" type="ORF">SAMN04487783_2540</name>
</gene>
<comment type="caution">
    <text evidence="1">The sequence shown here is derived from an EMBL/GenBank/DDBJ whole genome shotgun (WGS) entry which is preliminary data.</text>
</comment>
<evidence type="ECO:0000313" key="1">
    <source>
        <dbReference type="EMBL" id="SFS18133.1"/>
    </source>
</evidence>
<proteinExistence type="predicted"/>
<protein>
    <submittedName>
        <fullName evidence="1">Uncharacterized protein</fullName>
    </submittedName>
</protein>
<sequence>MLVRMAGAPEGFEYTARDDRVEIRHHGTLASTLRKAAAAKFLRDVECGDRQQLMARVTGNYKHGNERMQRRP</sequence>